<feature type="transmembrane region" description="Helical" evidence="2">
    <location>
        <begin position="300"/>
        <end position="317"/>
    </location>
</feature>
<feature type="transmembrane region" description="Helical" evidence="2">
    <location>
        <begin position="324"/>
        <end position="340"/>
    </location>
</feature>
<gene>
    <name evidence="3" type="ORF">ET495_05075</name>
</gene>
<feature type="transmembrane region" description="Helical" evidence="2">
    <location>
        <begin position="396"/>
        <end position="414"/>
    </location>
</feature>
<feature type="transmembrane region" description="Helical" evidence="2">
    <location>
        <begin position="52"/>
        <end position="78"/>
    </location>
</feature>
<keyword evidence="2" id="KW-0812">Transmembrane</keyword>
<keyword evidence="2" id="KW-0472">Membrane</keyword>
<evidence type="ECO:0000313" key="3">
    <source>
        <dbReference type="EMBL" id="QAY64748.1"/>
    </source>
</evidence>
<dbReference type="Proteomes" id="UP000291758">
    <property type="component" value="Chromosome"/>
</dbReference>
<accession>A0A4P6F304</accession>
<proteinExistence type="predicted"/>
<dbReference type="OrthoDB" id="9776502at2"/>
<dbReference type="Pfam" id="PF07613">
    <property type="entry name" value="DUF1576"/>
    <property type="match status" value="2"/>
</dbReference>
<dbReference type="AlphaFoldDB" id="A0A4P6F304"/>
<dbReference type="EMBL" id="CP035495">
    <property type="protein sequence ID" value="QAY64748.1"/>
    <property type="molecule type" value="Genomic_DNA"/>
</dbReference>
<feature type="transmembrane region" description="Helical" evidence="2">
    <location>
        <begin position="190"/>
        <end position="211"/>
    </location>
</feature>
<feature type="transmembrane region" description="Helical" evidence="2">
    <location>
        <begin position="231"/>
        <end position="248"/>
    </location>
</feature>
<keyword evidence="2" id="KW-1133">Transmembrane helix</keyword>
<evidence type="ECO:0000256" key="2">
    <source>
        <dbReference type="SAM" id="Phobius"/>
    </source>
</evidence>
<name>A0A4P6F304_9MICO</name>
<feature type="transmembrane region" description="Helical" evidence="2">
    <location>
        <begin position="12"/>
        <end position="31"/>
    </location>
</feature>
<feature type="transmembrane region" description="Helical" evidence="2">
    <location>
        <begin position="156"/>
        <end position="178"/>
    </location>
</feature>
<evidence type="ECO:0000256" key="1">
    <source>
        <dbReference type="SAM" id="MobiDB-lite"/>
    </source>
</evidence>
<organism evidence="3 4">
    <name type="scientific">Xylanimonas allomyrinae</name>
    <dbReference type="NCBI Taxonomy" id="2509459"/>
    <lineage>
        <taxon>Bacteria</taxon>
        <taxon>Bacillati</taxon>
        <taxon>Actinomycetota</taxon>
        <taxon>Actinomycetes</taxon>
        <taxon>Micrococcales</taxon>
        <taxon>Promicromonosporaceae</taxon>
        <taxon>Xylanimonas</taxon>
    </lineage>
</organism>
<keyword evidence="4" id="KW-1185">Reference proteome</keyword>
<feature type="region of interest" description="Disordered" evidence="1">
    <location>
        <begin position="425"/>
        <end position="446"/>
    </location>
</feature>
<reference evidence="3 4" key="1">
    <citation type="submission" date="2019-01" db="EMBL/GenBank/DDBJ databases">
        <title>Genome sequencing of strain 2JSPR-7.</title>
        <authorList>
            <person name="Heo J."/>
            <person name="Kim S.-J."/>
            <person name="Kim J.-S."/>
            <person name="Hong S.-B."/>
            <person name="Kwon S.-W."/>
        </authorList>
    </citation>
    <scope>NUCLEOTIDE SEQUENCE [LARGE SCALE GENOMIC DNA]</scope>
    <source>
        <strain evidence="3 4">2JSPR-7</strain>
    </source>
</reference>
<protein>
    <submittedName>
        <fullName evidence="3">DUF1576 domain-containing protein</fullName>
    </submittedName>
</protein>
<evidence type="ECO:0000313" key="4">
    <source>
        <dbReference type="Proteomes" id="UP000291758"/>
    </source>
</evidence>
<sequence length="446" mass="47103">MRDDVETDLQKVKFRLLVTLCLGAVVLGFVVDTPAELMRGTLAILSSPSGLLTDYMAIASVGATFFNAGLLTLLSVVLVRLERTEFSGPVIAGLFTVFGFALFGKNLFNSIPITLGVFLYAKLERKRFSDYQVESLFGTALAPAVSFMAFGKGLPLWQGILLGYALGIFIGLVIPPMARHFAKFHHGLSLYNVGFTAGIVGMVIVAVMNLLEYDVVEVYNVSSGYTFELSVLTFTFCLALLVCGFLLNGRSVRGMAGFLRRTGQAPSDFVALEGIGRTVMNMGLMGVLATAYVLIVGGDLNGPVLGGIFTVIGFGAYGKHPRNCLPILVGVALATAFTNTDIGSTHVLLAALFGTTLAPVSGVFGSAYGVVAGFLHMALVANVGLLHGGLNLYNNGFSAGFVAFVLFPVFNAKLRIRGKGVKGVKTAEPDHHTCPAVAEPPPPTPG</sequence>
<dbReference type="KEGG" id="xyl:ET495_05075"/>
<dbReference type="InterPro" id="IPR011470">
    <property type="entry name" value="DUF1576"/>
</dbReference>
<feature type="transmembrane region" description="Helical" evidence="2">
    <location>
        <begin position="90"/>
        <end position="121"/>
    </location>
</feature>